<comment type="similarity">
    <text evidence="4">Belongs to the pectinesterase family.</text>
</comment>
<evidence type="ECO:0000256" key="6">
    <source>
        <dbReference type="ARBA" id="ARBA00022525"/>
    </source>
</evidence>
<dbReference type="Pfam" id="PF01095">
    <property type="entry name" value="Pectinesterase"/>
    <property type="match status" value="1"/>
</dbReference>
<dbReference type="PANTHER" id="PTHR31321">
    <property type="entry name" value="ACYL-COA THIOESTER HYDROLASE YBHC-RELATED"/>
    <property type="match status" value="1"/>
</dbReference>
<dbReference type="EMBL" id="KZ821223">
    <property type="protein sequence ID" value="PYH47890.1"/>
    <property type="molecule type" value="Genomic_DNA"/>
</dbReference>
<dbReference type="InterPro" id="IPR012334">
    <property type="entry name" value="Pectin_lyas_fold"/>
</dbReference>
<dbReference type="Gene3D" id="2.160.20.10">
    <property type="entry name" value="Single-stranded right-handed beta-helix, Pectin lyase-like"/>
    <property type="match status" value="1"/>
</dbReference>
<keyword evidence="9" id="KW-0063">Aspartyl esterase</keyword>
<evidence type="ECO:0000313" key="12">
    <source>
        <dbReference type="EMBL" id="PYH47890.1"/>
    </source>
</evidence>
<dbReference type="PANTHER" id="PTHR31321:SF137">
    <property type="entry name" value="PECTIN METHYL ESTERASE (EUROFUNG)"/>
    <property type="match status" value="1"/>
</dbReference>
<evidence type="ECO:0000259" key="11">
    <source>
        <dbReference type="Pfam" id="PF01095"/>
    </source>
</evidence>
<accession>A0A318ZV31</accession>
<protein>
    <recommendedName>
        <fullName evidence="5">pectinesterase</fullName>
        <ecNumber evidence="5">3.1.1.11</ecNumber>
    </recommendedName>
</protein>
<keyword evidence="13" id="KW-1185">Reference proteome</keyword>
<dbReference type="GO" id="GO:0030599">
    <property type="term" value="F:pectinesterase activity"/>
    <property type="evidence" value="ECO:0007669"/>
    <property type="project" value="UniProtKB-EC"/>
</dbReference>
<gene>
    <name evidence="12" type="ORF">BP01DRAFT_372059</name>
</gene>
<dbReference type="GeneID" id="37077940"/>
<feature type="domain" description="Pectinesterase catalytic" evidence="11">
    <location>
        <begin position="169"/>
        <end position="353"/>
    </location>
</feature>
<dbReference type="GO" id="GO:0045490">
    <property type="term" value="P:pectin catabolic process"/>
    <property type="evidence" value="ECO:0007669"/>
    <property type="project" value="UniProtKB-UniPathway"/>
</dbReference>
<comment type="function">
    <text evidence="1">Involved in maceration and soft-rotting of plant tissue.</text>
</comment>
<proteinExistence type="inferred from homology"/>
<keyword evidence="12" id="KW-0456">Lyase</keyword>
<dbReference type="RefSeq" id="XP_025433872.1">
    <property type="nucleotide sequence ID" value="XM_025576711.1"/>
</dbReference>
<dbReference type="STRING" id="1450539.A0A318ZV31"/>
<evidence type="ECO:0000256" key="2">
    <source>
        <dbReference type="ARBA" id="ARBA00004613"/>
    </source>
</evidence>
<keyword evidence="7 10" id="KW-0732">Signal</keyword>
<dbReference type="InterPro" id="IPR000070">
    <property type="entry name" value="Pectinesterase_cat"/>
</dbReference>
<organism evidence="12 13">
    <name type="scientific">Aspergillus saccharolyticus JOP 1030-1</name>
    <dbReference type="NCBI Taxonomy" id="1450539"/>
    <lineage>
        <taxon>Eukaryota</taxon>
        <taxon>Fungi</taxon>
        <taxon>Dikarya</taxon>
        <taxon>Ascomycota</taxon>
        <taxon>Pezizomycotina</taxon>
        <taxon>Eurotiomycetes</taxon>
        <taxon>Eurotiomycetidae</taxon>
        <taxon>Eurotiales</taxon>
        <taxon>Aspergillaceae</taxon>
        <taxon>Aspergillus</taxon>
        <taxon>Aspergillus subgen. Circumdati</taxon>
    </lineage>
</organism>
<evidence type="ECO:0000313" key="13">
    <source>
        <dbReference type="Proteomes" id="UP000248349"/>
    </source>
</evidence>
<dbReference type="EC" id="3.1.1.11" evidence="5"/>
<feature type="chain" id="PRO_5016267406" description="pectinesterase" evidence="10">
    <location>
        <begin position="19"/>
        <end position="398"/>
    </location>
</feature>
<evidence type="ECO:0000256" key="9">
    <source>
        <dbReference type="ARBA" id="ARBA00023085"/>
    </source>
</evidence>
<sequence>MLLYRGLLLLLHVLLVHSAALQPRLSTATRETCQTSLKCPEGTIIVSNSSHPAAQFTSIQAAFASLPNDNSSHTILVLAGTYHEQLNLTRPGPVTLLGQQPDRSALTDPTRNRVTITWAAANQDNTGQSVDNVYSSVLIVAPTLDASLTGSGTTGYPVPADTPFGNIDFRVYNIDFRNLWAEYSDGPAHAISFSRANGGFYYSGFYSYQDTVYIGKLGNAYFHESVIAGQTDFLYGFGTAWIQSSSILLRSCGGGVTAWKGTNTTFENNYGVYIVDSTVHAANSSLVSEIKGQCALGRPWNSLHRSIFVNSYEDGSIEPSGYINWEDRWAANQTLMAEYRAYGPGFNATGRIEGGVAVLLDAKGYERYDSLEKVFLTPEGKAGNVAWIDWDLARSSGR</sequence>
<dbReference type="OrthoDB" id="3934656at2759"/>
<dbReference type="GO" id="GO:0005576">
    <property type="term" value="C:extracellular region"/>
    <property type="evidence" value="ECO:0007669"/>
    <property type="project" value="UniProtKB-SubCell"/>
</dbReference>
<keyword evidence="6" id="KW-0964">Secreted</keyword>
<comment type="subcellular location">
    <subcellularLocation>
        <location evidence="2">Secreted</location>
    </subcellularLocation>
</comment>
<evidence type="ECO:0000256" key="7">
    <source>
        <dbReference type="ARBA" id="ARBA00022729"/>
    </source>
</evidence>
<dbReference type="Proteomes" id="UP000248349">
    <property type="component" value="Unassembled WGS sequence"/>
</dbReference>
<dbReference type="AlphaFoldDB" id="A0A318ZV31"/>
<dbReference type="GO" id="GO:0042545">
    <property type="term" value="P:cell wall modification"/>
    <property type="evidence" value="ECO:0007669"/>
    <property type="project" value="InterPro"/>
</dbReference>
<name>A0A318ZV31_9EURO</name>
<evidence type="ECO:0000256" key="1">
    <source>
        <dbReference type="ARBA" id="ARBA00003252"/>
    </source>
</evidence>
<evidence type="ECO:0000256" key="10">
    <source>
        <dbReference type="SAM" id="SignalP"/>
    </source>
</evidence>
<dbReference type="SUPFAM" id="SSF51126">
    <property type="entry name" value="Pectin lyase-like"/>
    <property type="match status" value="1"/>
</dbReference>
<dbReference type="InterPro" id="IPR011050">
    <property type="entry name" value="Pectin_lyase_fold/virulence"/>
</dbReference>
<evidence type="ECO:0000256" key="8">
    <source>
        <dbReference type="ARBA" id="ARBA00022801"/>
    </source>
</evidence>
<dbReference type="FunFam" id="2.160.20.10:FF:000045">
    <property type="entry name" value="Pectin methylesterase family protein"/>
    <property type="match status" value="1"/>
</dbReference>
<evidence type="ECO:0000256" key="5">
    <source>
        <dbReference type="ARBA" id="ARBA00013229"/>
    </source>
</evidence>
<dbReference type="GO" id="GO:0016829">
    <property type="term" value="F:lyase activity"/>
    <property type="evidence" value="ECO:0007669"/>
    <property type="project" value="UniProtKB-KW"/>
</dbReference>
<comment type="pathway">
    <text evidence="3">Glycan metabolism; pectin degradation; 2-dehydro-3-deoxy-D-gluconate from pectin: step 1/5.</text>
</comment>
<dbReference type="UniPathway" id="UPA00545">
    <property type="reaction ID" value="UER00823"/>
</dbReference>
<evidence type="ECO:0000256" key="4">
    <source>
        <dbReference type="ARBA" id="ARBA00008891"/>
    </source>
</evidence>
<feature type="signal peptide" evidence="10">
    <location>
        <begin position="1"/>
        <end position="18"/>
    </location>
</feature>
<evidence type="ECO:0000256" key="3">
    <source>
        <dbReference type="ARBA" id="ARBA00005184"/>
    </source>
</evidence>
<reference evidence="12 13" key="1">
    <citation type="submission" date="2016-12" db="EMBL/GenBank/DDBJ databases">
        <title>The genomes of Aspergillus section Nigri reveals drivers in fungal speciation.</title>
        <authorList>
            <consortium name="DOE Joint Genome Institute"/>
            <person name="Vesth T.C."/>
            <person name="Nybo J."/>
            <person name="Theobald S."/>
            <person name="Brandl J."/>
            <person name="Frisvad J.C."/>
            <person name="Nielsen K.F."/>
            <person name="Lyhne E.K."/>
            <person name="Kogle M.E."/>
            <person name="Kuo A."/>
            <person name="Riley R."/>
            <person name="Clum A."/>
            <person name="Nolan M."/>
            <person name="Lipzen A."/>
            <person name="Salamov A."/>
            <person name="Henrissat B."/>
            <person name="Wiebenga A."/>
            <person name="De Vries R.P."/>
            <person name="Grigoriev I.V."/>
            <person name="Mortensen U.H."/>
            <person name="Andersen M.R."/>
            <person name="Baker S.E."/>
        </authorList>
    </citation>
    <scope>NUCLEOTIDE SEQUENCE [LARGE SCALE GENOMIC DNA]</scope>
    <source>
        <strain evidence="12 13">JOP 1030-1</strain>
    </source>
</reference>
<keyword evidence="8" id="KW-0378">Hydrolase</keyword>